<dbReference type="GO" id="GO:0031966">
    <property type="term" value="C:mitochondrial membrane"/>
    <property type="evidence" value="ECO:0007669"/>
    <property type="project" value="UniProtKB-SubCell"/>
</dbReference>
<comment type="subcellular location">
    <subcellularLocation>
        <location evidence="1">Mitochondrion membrane</location>
        <topology evidence="1">Multi-pass membrane protein</topology>
    </subcellularLocation>
</comment>
<sequence>MTLNLLMTSLMTSLTIMFITHPLSMGGLILMQTILISITISNLSTTTWFSYILFLVMIGGLMILFIYMTSIASNEKFKLKLNLMLTFPSLIMLTSFMPMKTSLFFSLLLKNSEFFNNNLNLPTTTTLTKFMIWPSSTLLLFIILYLLITMIAIVKITKNPLGPLRPKN</sequence>
<evidence type="ECO:0000256" key="11">
    <source>
        <dbReference type="ARBA" id="ARBA00023027"/>
    </source>
</evidence>
<evidence type="ECO:0000256" key="7">
    <source>
        <dbReference type="ARBA" id="ARBA00022692"/>
    </source>
</evidence>
<dbReference type="InterPro" id="IPR050269">
    <property type="entry name" value="ComplexI_Subunit6"/>
</dbReference>
<keyword evidence="10 16" id="KW-1133">Transmembrane helix</keyword>
<dbReference type="GO" id="GO:0008137">
    <property type="term" value="F:NADH dehydrogenase (ubiquinone) activity"/>
    <property type="evidence" value="ECO:0007669"/>
    <property type="project" value="UniProtKB-EC"/>
</dbReference>
<dbReference type="EMBL" id="MH940181">
    <property type="protein sequence ID" value="AYR05199.1"/>
    <property type="molecule type" value="Genomic_DNA"/>
</dbReference>
<geneLocation type="mitochondrion" evidence="17"/>
<evidence type="ECO:0000256" key="13">
    <source>
        <dbReference type="ARBA" id="ARBA00023136"/>
    </source>
</evidence>
<feature type="transmembrane region" description="Helical" evidence="16">
    <location>
        <begin position="48"/>
        <end position="69"/>
    </location>
</feature>
<evidence type="ECO:0000256" key="14">
    <source>
        <dbReference type="ARBA" id="ARBA00031019"/>
    </source>
</evidence>
<keyword evidence="12 17" id="KW-0496">Mitochondrion</keyword>
<evidence type="ECO:0000256" key="3">
    <source>
        <dbReference type="ARBA" id="ARBA00012944"/>
    </source>
</evidence>
<reference evidence="17" key="1">
    <citation type="journal article" date="2015" name="Mol. Biol. Evol.">
        <title>Soup to Tree: The Phylogeny of Beetles Inferred by Mitochondrial Metagenomics of a Bornean Rainforest Sample.</title>
        <authorList>
            <person name="Crampton-Platt A."/>
            <person name="Timmermans M.J."/>
            <person name="Gimmel M.L."/>
            <person name="Kutty S.N."/>
            <person name="Cockerill T.D."/>
            <person name="Vun Khen C."/>
            <person name="Vogler A.P."/>
        </authorList>
    </citation>
    <scope>NUCLEOTIDE SEQUENCE</scope>
</reference>
<comment type="similarity">
    <text evidence="2">Belongs to the complex I subunit 6 family.</text>
</comment>
<evidence type="ECO:0000256" key="6">
    <source>
        <dbReference type="ARBA" id="ARBA00022660"/>
    </source>
</evidence>
<evidence type="ECO:0000256" key="10">
    <source>
        <dbReference type="ARBA" id="ARBA00022989"/>
    </source>
</evidence>
<keyword evidence="5" id="KW-0813">Transport</keyword>
<keyword evidence="13 16" id="KW-0472">Membrane</keyword>
<proteinExistence type="inferred from homology"/>
<evidence type="ECO:0000256" key="4">
    <source>
        <dbReference type="ARBA" id="ARBA00021095"/>
    </source>
</evidence>
<dbReference type="PANTHER" id="PTHR11435">
    <property type="entry name" value="NADH UBIQUINONE OXIDOREDUCTASE SUBUNIT ND6"/>
    <property type="match status" value="1"/>
</dbReference>
<evidence type="ECO:0000256" key="5">
    <source>
        <dbReference type="ARBA" id="ARBA00022448"/>
    </source>
</evidence>
<comment type="catalytic activity">
    <reaction evidence="15">
        <text>a ubiquinone + NADH + 5 H(+)(in) = a ubiquinol + NAD(+) + 4 H(+)(out)</text>
        <dbReference type="Rhea" id="RHEA:29091"/>
        <dbReference type="Rhea" id="RHEA-COMP:9565"/>
        <dbReference type="Rhea" id="RHEA-COMP:9566"/>
        <dbReference type="ChEBI" id="CHEBI:15378"/>
        <dbReference type="ChEBI" id="CHEBI:16389"/>
        <dbReference type="ChEBI" id="CHEBI:17976"/>
        <dbReference type="ChEBI" id="CHEBI:57540"/>
        <dbReference type="ChEBI" id="CHEBI:57945"/>
        <dbReference type="EC" id="7.1.1.2"/>
    </reaction>
</comment>
<name>A0A3G3MED6_9COLE</name>
<protein>
    <recommendedName>
        <fullName evidence="4">NADH-ubiquinone oxidoreductase chain 6</fullName>
        <ecNumber evidence="3">7.1.1.2</ecNumber>
    </recommendedName>
    <alternativeName>
        <fullName evidence="14">NADH dehydrogenase subunit 6</fullName>
    </alternativeName>
</protein>
<gene>
    <name evidence="17" type="primary">nad6</name>
</gene>
<keyword evidence="11" id="KW-0520">NAD</keyword>
<evidence type="ECO:0000256" key="15">
    <source>
        <dbReference type="ARBA" id="ARBA00049551"/>
    </source>
</evidence>
<keyword evidence="8" id="KW-1278">Translocase</keyword>
<feature type="transmembrane region" description="Helical" evidence="16">
    <location>
        <begin position="130"/>
        <end position="154"/>
    </location>
</feature>
<feature type="transmembrane region" description="Helical" evidence="16">
    <location>
        <begin position="81"/>
        <end position="99"/>
    </location>
</feature>
<evidence type="ECO:0000256" key="16">
    <source>
        <dbReference type="SAM" id="Phobius"/>
    </source>
</evidence>
<evidence type="ECO:0000256" key="9">
    <source>
        <dbReference type="ARBA" id="ARBA00022982"/>
    </source>
</evidence>
<evidence type="ECO:0000313" key="17">
    <source>
        <dbReference type="EMBL" id="AYR05199.1"/>
    </source>
</evidence>
<dbReference type="PANTHER" id="PTHR11435:SF1">
    <property type="entry name" value="NADH-UBIQUINONE OXIDOREDUCTASE CHAIN 6"/>
    <property type="match status" value="1"/>
</dbReference>
<evidence type="ECO:0000256" key="8">
    <source>
        <dbReference type="ARBA" id="ARBA00022967"/>
    </source>
</evidence>
<dbReference type="EC" id="7.1.1.2" evidence="3"/>
<keyword evidence="9" id="KW-0249">Electron transport</keyword>
<evidence type="ECO:0000256" key="2">
    <source>
        <dbReference type="ARBA" id="ARBA00005698"/>
    </source>
</evidence>
<evidence type="ECO:0000256" key="1">
    <source>
        <dbReference type="ARBA" id="ARBA00004225"/>
    </source>
</evidence>
<keyword evidence="7 16" id="KW-0812">Transmembrane</keyword>
<dbReference type="AlphaFoldDB" id="A0A3G3MED6"/>
<keyword evidence="6" id="KW-0679">Respiratory chain</keyword>
<feature type="transmembrane region" description="Helical" evidence="16">
    <location>
        <begin position="12"/>
        <end position="36"/>
    </location>
</feature>
<accession>A0A3G3MED6</accession>
<reference evidence="17" key="2">
    <citation type="submission" date="2018-09" db="EMBL/GenBank/DDBJ databases">
        <authorList>
            <person name="James G."/>
        </authorList>
    </citation>
    <scope>NUCLEOTIDE SEQUENCE</scope>
</reference>
<evidence type="ECO:0000256" key="12">
    <source>
        <dbReference type="ARBA" id="ARBA00023128"/>
    </source>
</evidence>
<organism evidence="17">
    <name type="scientific">Coleoptera sp. ACP-2013</name>
    <dbReference type="NCBI Taxonomy" id="2485033"/>
    <lineage>
        <taxon>Eukaryota</taxon>
        <taxon>Metazoa</taxon>
        <taxon>Ecdysozoa</taxon>
        <taxon>Arthropoda</taxon>
        <taxon>Hexapoda</taxon>
        <taxon>Insecta</taxon>
        <taxon>Pterygota</taxon>
        <taxon>Neoptera</taxon>
        <taxon>Endopterygota</taxon>
        <taxon>Coleoptera</taxon>
    </lineage>
</organism>